<feature type="region of interest" description="Disordered" evidence="1">
    <location>
        <begin position="27"/>
        <end position="130"/>
    </location>
</feature>
<accession>A0ABW1D550</accession>
<keyword evidence="3" id="KW-1185">Reference proteome</keyword>
<dbReference type="RefSeq" id="WP_379521672.1">
    <property type="nucleotide sequence ID" value="NZ_JBHSPA010000073.1"/>
</dbReference>
<gene>
    <name evidence="2" type="ORF">ACFPZ3_50945</name>
</gene>
<feature type="compositionally biased region" description="Polar residues" evidence="1">
    <location>
        <begin position="52"/>
        <end position="63"/>
    </location>
</feature>
<evidence type="ECO:0000313" key="2">
    <source>
        <dbReference type="EMBL" id="MFC5832221.1"/>
    </source>
</evidence>
<evidence type="ECO:0000313" key="3">
    <source>
        <dbReference type="Proteomes" id="UP001596058"/>
    </source>
</evidence>
<feature type="compositionally biased region" description="Basic and acidic residues" evidence="1">
    <location>
        <begin position="64"/>
        <end position="79"/>
    </location>
</feature>
<comment type="caution">
    <text evidence="2">The sequence shown here is derived from an EMBL/GenBank/DDBJ whole genome shotgun (WGS) entry which is preliminary data.</text>
</comment>
<dbReference type="EMBL" id="JBHSPA010000073">
    <property type="protein sequence ID" value="MFC5832221.1"/>
    <property type="molecule type" value="Genomic_DNA"/>
</dbReference>
<feature type="compositionally biased region" description="Low complexity" evidence="1">
    <location>
        <begin position="110"/>
        <end position="130"/>
    </location>
</feature>
<protein>
    <submittedName>
        <fullName evidence="2">Uncharacterized protein</fullName>
    </submittedName>
</protein>
<organism evidence="2 3">
    <name type="scientific">Nonomuraea insulae</name>
    <dbReference type="NCBI Taxonomy" id="1616787"/>
    <lineage>
        <taxon>Bacteria</taxon>
        <taxon>Bacillati</taxon>
        <taxon>Actinomycetota</taxon>
        <taxon>Actinomycetes</taxon>
        <taxon>Streptosporangiales</taxon>
        <taxon>Streptosporangiaceae</taxon>
        <taxon>Nonomuraea</taxon>
    </lineage>
</organism>
<sequence>MIPVQRARDLGRAIAHWRPWRCATEALATDGMPAGTGPTTEDARPDLPDNGAPSNELNTQPDGHSSHQDGDRPRTRDSTPDDSGPGSGPGQQDGGRPNVRDSPTSTRKTASPAADVAASAAASAVRRSAG</sequence>
<dbReference type="Proteomes" id="UP001596058">
    <property type="component" value="Unassembled WGS sequence"/>
</dbReference>
<reference evidence="3" key="1">
    <citation type="journal article" date="2019" name="Int. J. Syst. Evol. Microbiol.">
        <title>The Global Catalogue of Microorganisms (GCM) 10K type strain sequencing project: providing services to taxonomists for standard genome sequencing and annotation.</title>
        <authorList>
            <consortium name="The Broad Institute Genomics Platform"/>
            <consortium name="The Broad Institute Genome Sequencing Center for Infectious Disease"/>
            <person name="Wu L."/>
            <person name="Ma J."/>
        </authorList>
    </citation>
    <scope>NUCLEOTIDE SEQUENCE [LARGE SCALE GENOMIC DNA]</scope>
    <source>
        <strain evidence="3">CCUG 53903</strain>
    </source>
</reference>
<evidence type="ECO:0000256" key="1">
    <source>
        <dbReference type="SAM" id="MobiDB-lite"/>
    </source>
</evidence>
<name>A0ABW1D550_9ACTN</name>
<proteinExistence type="predicted"/>